<keyword evidence="2" id="KW-1185">Reference proteome</keyword>
<reference evidence="1 2" key="1">
    <citation type="journal article" date="2013" name="Genome Biol.">
        <title>The genome sequence of the most widely cultivated cacao type and its use to identify candidate genes regulating pod color.</title>
        <authorList>
            <person name="Motamayor J.C."/>
            <person name="Mockaitis K."/>
            <person name="Schmutz J."/>
            <person name="Haiminen N."/>
            <person name="Iii D.L."/>
            <person name="Cornejo O."/>
            <person name="Findley S.D."/>
            <person name="Zheng P."/>
            <person name="Utro F."/>
            <person name="Royaert S."/>
            <person name="Saski C."/>
            <person name="Jenkins J."/>
            <person name="Podicheti R."/>
            <person name="Zhao M."/>
            <person name="Scheffler B.E."/>
            <person name="Stack J.C."/>
            <person name="Feltus F.A."/>
            <person name="Mustiga G.M."/>
            <person name="Amores F."/>
            <person name="Phillips W."/>
            <person name="Marelli J.P."/>
            <person name="May G.D."/>
            <person name="Shapiro H."/>
            <person name="Ma J."/>
            <person name="Bustamante C.D."/>
            <person name="Schnell R.J."/>
            <person name="Main D."/>
            <person name="Gilbert D."/>
            <person name="Parida L."/>
            <person name="Kuhn D.N."/>
        </authorList>
    </citation>
    <scope>NUCLEOTIDE SEQUENCE [LARGE SCALE GENOMIC DNA]</scope>
    <source>
        <strain evidence="2">cv. Matina 1-6</strain>
    </source>
</reference>
<sequence length="73" mass="8408">MDVPWRVRTLIIQSSKLLDRIGRWEIKHILRLANEVVDDLARDAMGRANDLLWGISETQLDTAQNLPNVINND</sequence>
<evidence type="ECO:0008006" key="3">
    <source>
        <dbReference type="Google" id="ProtNLM"/>
    </source>
</evidence>
<dbReference type="InParanoid" id="A0A061EG34"/>
<evidence type="ECO:0000313" key="2">
    <source>
        <dbReference type="Proteomes" id="UP000026915"/>
    </source>
</evidence>
<dbReference type="AlphaFoldDB" id="A0A061EG34"/>
<accession>A0A061EG34</accession>
<dbReference type="Proteomes" id="UP000026915">
    <property type="component" value="Chromosome 4"/>
</dbReference>
<protein>
    <recommendedName>
        <fullName evidence="3">RNase H type-1 domain-containing protein</fullName>
    </recommendedName>
</protein>
<name>A0A061EG34_THECC</name>
<evidence type="ECO:0000313" key="1">
    <source>
        <dbReference type="EMBL" id="EOY03342.1"/>
    </source>
</evidence>
<dbReference type="Gramene" id="EOY03342">
    <property type="protein sequence ID" value="EOY03342"/>
    <property type="gene ID" value="TCM_018317"/>
</dbReference>
<dbReference type="EMBL" id="CM001882">
    <property type="protein sequence ID" value="EOY03342.1"/>
    <property type="molecule type" value="Genomic_DNA"/>
</dbReference>
<proteinExistence type="predicted"/>
<gene>
    <name evidence="1" type="ORF">TCM_018317</name>
</gene>
<dbReference type="HOGENOM" id="CLU_2709827_0_0_1"/>
<organism evidence="1 2">
    <name type="scientific">Theobroma cacao</name>
    <name type="common">Cacao</name>
    <name type="synonym">Cocoa</name>
    <dbReference type="NCBI Taxonomy" id="3641"/>
    <lineage>
        <taxon>Eukaryota</taxon>
        <taxon>Viridiplantae</taxon>
        <taxon>Streptophyta</taxon>
        <taxon>Embryophyta</taxon>
        <taxon>Tracheophyta</taxon>
        <taxon>Spermatophyta</taxon>
        <taxon>Magnoliopsida</taxon>
        <taxon>eudicotyledons</taxon>
        <taxon>Gunneridae</taxon>
        <taxon>Pentapetalae</taxon>
        <taxon>rosids</taxon>
        <taxon>malvids</taxon>
        <taxon>Malvales</taxon>
        <taxon>Malvaceae</taxon>
        <taxon>Byttnerioideae</taxon>
        <taxon>Theobroma</taxon>
    </lineage>
</organism>